<evidence type="ECO:0000313" key="2">
    <source>
        <dbReference type="Proteomes" id="UP000321832"/>
    </source>
</evidence>
<dbReference type="Gene3D" id="1.10.10.60">
    <property type="entry name" value="Homeodomain-like"/>
    <property type="match status" value="1"/>
</dbReference>
<protein>
    <submittedName>
        <fullName evidence="1">Uncharacterized protein</fullName>
    </submittedName>
</protein>
<name>A0A5C6TPC9_9BURK</name>
<keyword evidence="2" id="KW-1185">Reference proteome</keyword>
<accession>A0A5C6TPC9</accession>
<dbReference type="EMBL" id="VOPW01000002">
    <property type="protein sequence ID" value="TXC62119.1"/>
    <property type="molecule type" value="Genomic_DNA"/>
</dbReference>
<reference evidence="1 2" key="1">
    <citation type="submission" date="2019-08" db="EMBL/GenBank/DDBJ databases">
        <authorList>
            <person name="Khan S.A."/>
            <person name="Jeon C.O."/>
            <person name="Jeong S.E."/>
        </authorList>
    </citation>
    <scope>NUCLEOTIDE SEQUENCE [LARGE SCALE GENOMIC DNA]</scope>
    <source>
        <strain evidence="2">IMCC1728</strain>
    </source>
</reference>
<organism evidence="1 2">
    <name type="scientific">Piscinibacter aquaticus</name>
    <dbReference type="NCBI Taxonomy" id="392597"/>
    <lineage>
        <taxon>Bacteria</taxon>
        <taxon>Pseudomonadati</taxon>
        <taxon>Pseudomonadota</taxon>
        <taxon>Betaproteobacteria</taxon>
        <taxon>Burkholderiales</taxon>
        <taxon>Sphaerotilaceae</taxon>
        <taxon>Piscinibacter</taxon>
    </lineage>
</organism>
<evidence type="ECO:0000313" key="1">
    <source>
        <dbReference type="EMBL" id="TXC62119.1"/>
    </source>
</evidence>
<proteinExistence type="predicted"/>
<gene>
    <name evidence="1" type="ORF">FSC37_22360</name>
</gene>
<dbReference type="Proteomes" id="UP000321832">
    <property type="component" value="Unassembled WGS sequence"/>
</dbReference>
<sequence length="102" mass="11476">MKARFEEEVSGEHGAHIEALKEITILTLTENSPTQTHCPARGTSGESREVISLGMLAKIRQMYLREGLSIRKVSRRTGLSKNTARQWLPQEGVTELTPRNPY</sequence>
<comment type="caution">
    <text evidence="1">The sequence shown here is derived from an EMBL/GenBank/DDBJ whole genome shotgun (WGS) entry which is preliminary data.</text>
</comment>
<dbReference type="AlphaFoldDB" id="A0A5C6TPC9"/>